<gene>
    <name evidence="3" type="ORF">J2Z35_001044</name>
</gene>
<evidence type="ECO:0000256" key="1">
    <source>
        <dbReference type="ARBA" id="ARBA00022801"/>
    </source>
</evidence>
<evidence type="ECO:0000313" key="3">
    <source>
        <dbReference type="EMBL" id="MBP2027250.1"/>
    </source>
</evidence>
<reference evidence="3 4" key="1">
    <citation type="submission" date="2021-03" db="EMBL/GenBank/DDBJ databases">
        <title>Genomic Encyclopedia of Type Strains, Phase IV (KMG-IV): sequencing the most valuable type-strain genomes for metagenomic binning, comparative biology and taxonomic classification.</title>
        <authorList>
            <person name="Goeker M."/>
        </authorList>
    </citation>
    <scope>NUCLEOTIDE SEQUENCE [LARGE SCALE GENOMIC DNA]</scope>
    <source>
        <strain evidence="3 4">DSM 27512</strain>
    </source>
</reference>
<organism evidence="3 4">
    <name type="scientific">Acetoanaerobium pronyense</name>
    <dbReference type="NCBI Taxonomy" id="1482736"/>
    <lineage>
        <taxon>Bacteria</taxon>
        <taxon>Bacillati</taxon>
        <taxon>Bacillota</taxon>
        <taxon>Clostridia</taxon>
        <taxon>Peptostreptococcales</taxon>
        <taxon>Filifactoraceae</taxon>
        <taxon>Acetoanaerobium</taxon>
    </lineage>
</organism>
<dbReference type="InterPro" id="IPR051056">
    <property type="entry name" value="Glycosyl_Hydrolase_73"/>
</dbReference>
<feature type="domain" description="Mannosyl-glycoprotein endo-beta-N-acetylglucosamidase-like" evidence="2">
    <location>
        <begin position="115"/>
        <end position="239"/>
    </location>
</feature>
<evidence type="ECO:0000313" key="4">
    <source>
        <dbReference type="Proteomes" id="UP001314903"/>
    </source>
</evidence>
<keyword evidence="4" id="KW-1185">Reference proteome</keyword>
<comment type="caution">
    <text evidence="3">The sequence shown here is derived from an EMBL/GenBank/DDBJ whole genome shotgun (WGS) entry which is preliminary data.</text>
</comment>
<proteinExistence type="predicted"/>
<dbReference type="SUPFAM" id="SSF53955">
    <property type="entry name" value="Lysozyme-like"/>
    <property type="match status" value="1"/>
</dbReference>
<dbReference type="Pfam" id="PF01832">
    <property type="entry name" value="Glucosaminidase"/>
    <property type="match status" value="1"/>
</dbReference>
<dbReference type="RefSeq" id="WP_209660156.1">
    <property type="nucleotide sequence ID" value="NZ_JAGGLI010000009.1"/>
</dbReference>
<dbReference type="Proteomes" id="UP001314903">
    <property type="component" value="Unassembled WGS sequence"/>
</dbReference>
<dbReference type="Gene3D" id="1.10.530.10">
    <property type="match status" value="1"/>
</dbReference>
<dbReference type="GO" id="GO:0016787">
    <property type="term" value="F:hydrolase activity"/>
    <property type="evidence" value="ECO:0007669"/>
    <property type="project" value="UniProtKB-KW"/>
</dbReference>
<name>A0ABS4KHI1_9FIRM</name>
<protein>
    <submittedName>
        <fullName evidence="3">Flagellum-specific peptidoglycan hydrolase FlgJ</fullName>
    </submittedName>
</protein>
<dbReference type="InterPro" id="IPR002901">
    <property type="entry name" value="MGlyc_endo_b_GlcNAc-like_dom"/>
</dbReference>
<evidence type="ECO:0000259" key="2">
    <source>
        <dbReference type="SMART" id="SM00047"/>
    </source>
</evidence>
<sequence length="241" mass="26510">MDFKINAGNKIGTGFSGPSRSYYEAQERFKEILETKLNVTMPDTYHTTSSNQSIDDSTIDMLLNQMPKNLIDEYGIGSSSIPNNPYANTGKIAINGVLDSSNVRARSNVSASYIDSKLAGTPMAGLGKDFKEAEEKYGINALFLTGLAIHESNFGKSNIARDKNNLFGFQAYDSSPYASARNFTTKGESIDHVARYLSQNYLSQDGKYFNGYSIASIGKRYATDPLWANKIEKRIGNLIGI</sequence>
<accession>A0ABS4KHI1</accession>
<dbReference type="EMBL" id="JAGGLI010000009">
    <property type="protein sequence ID" value="MBP2027250.1"/>
    <property type="molecule type" value="Genomic_DNA"/>
</dbReference>
<keyword evidence="1 3" id="KW-0378">Hydrolase</keyword>
<dbReference type="InterPro" id="IPR023346">
    <property type="entry name" value="Lysozyme-like_dom_sf"/>
</dbReference>
<dbReference type="SMART" id="SM00047">
    <property type="entry name" value="LYZ2"/>
    <property type="match status" value="1"/>
</dbReference>
<dbReference type="PANTHER" id="PTHR33308:SF9">
    <property type="entry name" value="PEPTIDOGLYCAN HYDROLASE FLGJ"/>
    <property type="match status" value="1"/>
</dbReference>
<dbReference type="PANTHER" id="PTHR33308">
    <property type="entry name" value="PEPTIDOGLYCAN HYDROLASE FLGJ"/>
    <property type="match status" value="1"/>
</dbReference>